<organism evidence="2 3">
    <name type="scientific">Clostridioides difficile NAP08</name>
    <dbReference type="NCBI Taxonomy" id="525259"/>
    <lineage>
        <taxon>Bacteria</taxon>
        <taxon>Bacillati</taxon>
        <taxon>Bacillota</taxon>
        <taxon>Clostridia</taxon>
        <taxon>Peptostreptococcales</taxon>
        <taxon>Peptostreptococcaceae</taxon>
        <taxon>Clostridioides</taxon>
    </lineage>
</organism>
<feature type="transmembrane region" description="Helical" evidence="1">
    <location>
        <begin position="53"/>
        <end position="69"/>
    </location>
</feature>
<keyword evidence="1" id="KW-1133">Transmembrane helix</keyword>
<evidence type="ECO:0008006" key="4">
    <source>
        <dbReference type="Google" id="ProtNLM"/>
    </source>
</evidence>
<gene>
    <name evidence="2" type="ORF">HMPREF0220_2056</name>
</gene>
<accession>D5Q574</accession>
<dbReference type="AlphaFoldDB" id="D5Q574"/>
<reference evidence="2 3" key="1">
    <citation type="submission" date="2010-05" db="EMBL/GenBank/DDBJ databases">
        <authorList>
            <person name="Qin X."/>
            <person name="Bachman B."/>
            <person name="Battles P."/>
            <person name="Bell A."/>
            <person name="Bess C."/>
            <person name="Bickham C."/>
            <person name="Chaboub L."/>
            <person name="Chen D."/>
            <person name="Coyle M."/>
            <person name="Deiros D.R."/>
            <person name="Dinh H."/>
            <person name="Forbes L."/>
            <person name="Fowler G."/>
            <person name="Francisco L."/>
            <person name="Fu Q."/>
            <person name="Gubbala S."/>
            <person name="Hale W."/>
            <person name="Han Y."/>
            <person name="Hemphill L."/>
            <person name="Highlander S.K."/>
            <person name="Hirani K."/>
            <person name="Hogues M."/>
            <person name="Jackson L."/>
            <person name="Jakkamsetti A."/>
            <person name="Javaid M."/>
            <person name="Jiang H."/>
            <person name="Korchina V."/>
            <person name="Kovar C."/>
            <person name="Lara F."/>
            <person name="Lee S."/>
            <person name="Mata R."/>
            <person name="Mathew T."/>
            <person name="Moen C."/>
            <person name="Morales K."/>
            <person name="Munidasa M."/>
            <person name="Nazareth L."/>
            <person name="Ngo R."/>
            <person name="Nguyen L."/>
            <person name="Okwuonu G."/>
            <person name="Ongeri F."/>
            <person name="Patil S."/>
            <person name="Petrosino J."/>
            <person name="Pham C."/>
            <person name="Pham P."/>
            <person name="Pu L.-L."/>
            <person name="Puazo M."/>
            <person name="Raj R."/>
            <person name="Reid J."/>
            <person name="Rouhana J."/>
            <person name="Saada N."/>
            <person name="Shang Y."/>
            <person name="Simmons D."/>
            <person name="Thornton R."/>
            <person name="Warren J."/>
            <person name="Weissenberger G."/>
            <person name="Zhang J."/>
            <person name="Zhang L."/>
            <person name="Zhou C."/>
            <person name="Zhu D."/>
            <person name="Muzny D."/>
            <person name="Worley K."/>
            <person name="Gibbs R."/>
        </authorList>
    </citation>
    <scope>NUCLEOTIDE SEQUENCE [LARGE SCALE GENOMIC DNA]</scope>
    <source>
        <strain evidence="2 3">NAP08</strain>
    </source>
</reference>
<evidence type="ECO:0000313" key="3">
    <source>
        <dbReference type="Proteomes" id="UP000003227"/>
    </source>
</evidence>
<dbReference type="HOGENOM" id="CLU_2788286_0_0_9"/>
<protein>
    <recommendedName>
        <fullName evidence="4">Transmembrane protein</fullName>
    </recommendedName>
</protein>
<proteinExistence type="predicted"/>
<keyword evidence="1" id="KW-0472">Membrane</keyword>
<dbReference type="EMBL" id="ADNX01000050">
    <property type="protein sequence ID" value="EFH06929.1"/>
    <property type="molecule type" value="Genomic_DNA"/>
</dbReference>
<evidence type="ECO:0000256" key="1">
    <source>
        <dbReference type="SAM" id="Phobius"/>
    </source>
</evidence>
<name>D5Q574_CLODI</name>
<feature type="transmembrane region" description="Helical" evidence="1">
    <location>
        <begin position="25"/>
        <end position="46"/>
    </location>
</feature>
<evidence type="ECO:0000313" key="2">
    <source>
        <dbReference type="EMBL" id="EFH06929.1"/>
    </source>
</evidence>
<comment type="caution">
    <text evidence="2">The sequence shown here is derived from an EMBL/GenBank/DDBJ whole genome shotgun (WGS) entry which is preliminary data.</text>
</comment>
<dbReference type="Proteomes" id="UP000003227">
    <property type="component" value="Unassembled WGS sequence"/>
</dbReference>
<sequence length="75" mass="8583">MIQGGLVMTKLEDNMERFFGGCEGFFGNKMLIIIVIVFLLLCTDILEDLLCDDNIWIWVILIVLLLFNFDDGCCC</sequence>
<keyword evidence="1" id="KW-0812">Transmembrane</keyword>